<dbReference type="FunFam" id="3.30.63.10:FF:000002">
    <property type="entry name" value="Guanylate kinase 1"/>
    <property type="match status" value="1"/>
</dbReference>
<keyword evidence="7 11" id="KW-0418">Kinase</keyword>
<dbReference type="PANTHER" id="PTHR23117:SF13">
    <property type="entry name" value="GUANYLATE KINASE"/>
    <property type="match status" value="1"/>
</dbReference>
<evidence type="ECO:0000313" key="14">
    <source>
        <dbReference type="EMBL" id="SHJ93028.1"/>
    </source>
</evidence>
<name>A0A1M6NBB7_PSETH</name>
<comment type="function">
    <text evidence="1 11">Essential for recycling GMP and indirectly, cGMP.</text>
</comment>
<dbReference type="HAMAP" id="MF_00328">
    <property type="entry name" value="Guanylate_kinase"/>
    <property type="match status" value="1"/>
</dbReference>
<evidence type="ECO:0000256" key="7">
    <source>
        <dbReference type="ARBA" id="ARBA00022777"/>
    </source>
</evidence>
<dbReference type="AlphaFoldDB" id="A0A1M6NBB7"/>
<dbReference type="RefSeq" id="WP_327194723.1">
    <property type="nucleotide sequence ID" value="NZ_CALGVN010000054.1"/>
</dbReference>
<dbReference type="SMART" id="SM00072">
    <property type="entry name" value="GuKc"/>
    <property type="match status" value="1"/>
</dbReference>
<dbReference type="PROSITE" id="PS50052">
    <property type="entry name" value="GUANYLATE_KINASE_2"/>
    <property type="match status" value="1"/>
</dbReference>
<dbReference type="EMBL" id="FRAP01000001">
    <property type="protein sequence ID" value="SHJ93028.1"/>
    <property type="molecule type" value="Genomic_DNA"/>
</dbReference>
<protein>
    <recommendedName>
        <fullName evidence="4 11">Guanylate kinase</fullName>
        <ecNumber evidence="3 11">2.7.4.8</ecNumber>
    </recommendedName>
    <alternativeName>
        <fullName evidence="9 11">GMP kinase</fullName>
    </alternativeName>
</protein>
<dbReference type="Proteomes" id="UP000184363">
    <property type="component" value="Unassembled WGS sequence"/>
</dbReference>
<keyword evidence="8 11" id="KW-0067">ATP-binding</keyword>
<evidence type="ECO:0000256" key="6">
    <source>
        <dbReference type="ARBA" id="ARBA00022741"/>
    </source>
</evidence>
<dbReference type="InterPro" id="IPR008145">
    <property type="entry name" value="GK/Ca_channel_bsu"/>
</dbReference>
<feature type="binding site" evidence="11">
    <location>
        <begin position="62"/>
        <end position="69"/>
    </location>
    <ligand>
        <name>ATP</name>
        <dbReference type="ChEBI" id="CHEBI:30616"/>
    </ligand>
</feature>
<comment type="similarity">
    <text evidence="2 11">Belongs to the guanylate kinase family.</text>
</comment>
<sequence length="236" mass="25526">MSEPIPQASISQASETLSTSMPATAVPTAALPGAASSETLSEMTSQPRSHEPRRGRLLVLAGPSGVGKSSVVTALRAALPELYFSVSATTRDPRPGEIDGVHYRFVGPAGFDELIARNELLEWAEIHGGLQRSGTLRAPVEEALRRGDPVLVEVDLQGARAVKKAMPEATTVFLAPPSWDELVRRLRDRGTESPEQFERRLATAKEELAAADEFDVQLVNDDVQKVVRRLIELLVG</sequence>
<dbReference type="Gene3D" id="3.40.50.300">
    <property type="entry name" value="P-loop containing nucleotide triphosphate hydrolases"/>
    <property type="match status" value="1"/>
</dbReference>
<comment type="catalytic activity">
    <reaction evidence="10 11">
        <text>GMP + ATP = GDP + ADP</text>
        <dbReference type="Rhea" id="RHEA:20780"/>
        <dbReference type="ChEBI" id="CHEBI:30616"/>
        <dbReference type="ChEBI" id="CHEBI:58115"/>
        <dbReference type="ChEBI" id="CHEBI:58189"/>
        <dbReference type="ChEBI" id="CHEBI:456216"/>
        <dbReference type="EC" id="2.7.4.8"/>
    </reaction>
</comment>
<evidence type="ECO:0000259" key="13">
    <source>
        <dbReference type="PROSITE" id="PS50052"/>
    </source>
</evidence>
<comment type="subcellular location">
    <subcellularLocation>
        <location evidence="11">Cytoplasm</location>
    </subcellularLocation>
</comment>
<dbReference type="InterPro" id="IPR017665">
    <property type="entry name" value="Guanylate_kinase"/>
</dbReference>
<dbReference type="STRING" id="1848.SAMN05443637_101152"/>
<evidence type="ECO:0000256" key="10">
    <source>
        <dbReference type="ARBA" id="ARBA00048594"/>
    </source>
</evidence>
<organism evidence="14 15">
    <name type="scientific">Pseudonocardia thermophila</name>
    <dbReference type="NCBI Taxonomy" id="1848"/>
    <lineage>
        <taxon>Bacteria</taxon>
        <taxon>Bacillati</taxon>
        <taxon>Actinomycetota</taxon>
        <taxon>Actinomycetes</taxon>
        <taxon>Pseudonocardiales</taxon>
        <taxon>Pseudonocardiaceae</taxon>
        <taxon>Pseudonocardia</taxon>
    </lineage>
</organism>
<evidence type="ECO:0000256" key="1">
    <source>
        <dbReference type="ARBA" id="ARBA00003531"/>
    </source>
</evidence>
<keyword evidence="15" id="KW-1185">Reference proteome</keyword>
<dbReference type="CDD" id="cd00071">
    <property type="entry name" value="GMPK"/>
    <property type="match status" value="1"/>
</dbReference>
<evidence type="ECO:0000256" key="9">
    <source>
        <dbReference type="ARBA" id="ARBA00030128"/>
    </source>
</evidence>
<evidence type="ECO:0000313" key="15">
    <source>
        <dbReference type="Proteomes" id="UP000184363"/>
    </source>
</evidence>
<dbReference type="GO" id="GO:0005829">
    <property type="term" value="C:cytosol"/>
    <property type="evidence" value="ECO:0007669"/>
    <property type="project" value="TreeGrafter"/>
</dbReference>
<dbReference type="EC" id="2.7.4.8" evidence="3 11"/>
<keyword evidence="5 11" id="KW-0808">Transferase</keyword>
<dbReference type="GO" id="GO:0004385">
    <property type="term" value="F:GMP kinase activity"/>
    <property type="evidence" value="ECO:0007669"/>
    <property type="project" value="UniProtKB-UniRule"/>
</dbReference>
<evidence type="ECO:0000256" key="2">
    <source>
        <dbReference type="ARBA" id="ARBA00005790"/>
    </source>
</evidence>
<dbReference type="NCBIfam" id="TIGR03263">
    <property type="entry name" value="guanyl_kin"/>
    <property type="match status" value="1"/>
</dbReference>
<feature type="region of interest" description="Disordered" evidence="12">
    <location>
        <begin position="1"/>
        <end position="55"/>
    </location>
</feature>
<feature type="compositionally biased region" description="Polar residues" evidence="12">
    <location>
        <begin position="8"/>
        <end position="22"/>
    </location>
</feature>
<dbReference type="PROSITE" id="PS00856">
    <property type="entry name" value="GUANYLATE_KINASE_1"/>
    <property type="match status" value="1"/>
</dbReference>
<evidence type="ECO:0000256" key="4">
    <source>
        <dbReference type="ARBA" id="ARBA00016296"/>
    </source>
</evidence>
<dbReference type="Gene3D" id="3.30.63.10">
    <property type="entry name" value="Guanylate Kinase phosphate binding domain"/>
    <property type="match status" value="1"/>
</dbReference>
<proteinExistence type="inferred from homology"/>
<dbReference type="InterPro" id="IPR008144">
    <property type="entry name" value="Guanylate_kin-like_dom"/>
</dbReference>
<dbReference type="SUPFAM" id="SSF52540">
    <property type="entry name" value="P-loop containing nucleoside triphosphate hydrolases"/>
    <property type="match status" value="1"/>
</dbReference>
<gene>
    <name evidence="11" type="primary">gmk</name>
    <name evidence="14" type="ORF">SAMN05443637_101152</name>
</gene>
<dbReference type="PANTHER" id="PTHR23117">
    <property type="entry name" value="GUANYLATE KINASE-RELATED"/>
    <property type="match status" value="1"/>
</dbReference>
<feature type="domain" description="Guanylate kinase-like" evidence="13">
    <location>
        <begin position="55"/>
        <end position="235"/>
    </location>
</feature>
<keyword evidence="11" id="KW-0963">Cytoplasm</keyword>
<evidence type="ECO:0000256" key="8">
    <source>
        <dbReference type="ARBA" id="ARBA00022840"/>
    </source>
</evidence>
<dbReference type="InterPro" id="IPR020590">
    <property type="entry name" value="Guanylate_kinase_CS"/>
</dbReference>
<evidence type="ECO:0000256" key="12">
    <source>
        <dbReference type="SAM" id="MobiDB-lite"/>
    </source>
</evidence>
<reference evidence="14 15" key="1">
    <citation type="submission" date="2016-11" db="EMBL/GenBank/DDBJ databases">
        <authorList>
            <person name="Jaros S."/>
            <person name="Januszkiewicz K."/>
            <person name="Wedrychowicz H."/>
        </authorList>
    </citation>
    <scope>NUCLEOTIDE SEQUENCE [LARGE SCALE GENOMIC DNA]</scope>
    <source>
        <strain evidence="14 15">DSM 43832</strain>
    </source>
</reference>
<evidence type="ECO:0000256" key="5">
    <source>
        <dbReference type="ARBA" id="ARBA00022679"/>
    </source>
</evidence>
<dbReference type="Pfam" id="PF00625">
    <property type="entry name" value="Guanylate_kin"/>
    <property type="match status" value="1"/>
</dbReference>
<dbReference type="InterPro" id="IPR027417">
    <property type="entry name" value="P-loop_NTPase"/>
</dbReference>
<accession>A0A1M6NBB7</accession>
<feature type="compositionally biased region" description="Polar residues" evidence="12">
    <location>
        <begin position="36"/>
        <end position="47"/>
    </location>
</feature>
<evidence type="ECO:0000256" key="11">
    <source>
        <dbReference type="HAMAP-Rule" id="MF_00328"/>
    </source>
</evidence>
<keyword evidence="6 11" id="KW-0547">Nucleotide-binding</keyword>
<dbReference type="GO" id="GO:0005524">
    <property type="term" value="F:ATP binding"/>
    <property type="evidence" value="ECO:0007669"/>
    <property type="project" value="UniProtKB-UniRule"/>
</dbReference>
<evidence type="ECO:0000256" key="3">
    <source>
        <dbReference type="ARBA" id="ARBA00012961"/>
    </source>
</evidence>